<evidence type="ECO:0000313" key="3">
    <source>
        <dbReference type="Proteomes" id="UP000272400"/>
    </source>
</evidence>
<name>A0A3N1CMS4_9ACTN</name>
<organism evidence="2 3">
    <name type="scientific">Actinocorallia herbida</name>
    <dbReference type="NCBI Taxonomy" id="58109"/>
    <lineage>
        <taxon>Bacteria</taxon>
        <taxon>Bacillati</taxon>
        <taxon>Actinomycetota</taxon>
        <taxon>Actinomycetes</taxon>
        <taxon>Streptosporangiales</taxon>
        <taxon>Thermomonosporaceae</taxon>
        <taxon>Actinocorallia</taxon>
    </lineage>
</organism>
<evidence type="ECO:0000313" key="2">
    <source>
        <dbReference type="EMBL" id="ROO82626.1"/>
    </source>
</evidence>
<reference evidence="2 3" key="1">
    <citation type="submission" date="2018-11" db="EMBL/GenBank/DDBJ databases">
        <title>Sequencing the genomes of 1000 actinobacteria strains.</title>
        <authorList>
            <person name="Klenk H.-P."/>
        </authorList>
    </citation>
    <scope>NUCLEOTIDE SEQUENCE [LARGE SCALE GENOMIC DNA]</scope>
    <source>
        <strain evidence="2 3">DSM 44254</strain>
    </source>
</reference>
<comment type="caution">
    <text evidence="2">The sequence shown here is derived from an EMBL/GenBank/DDBJ whole genome shotgun (WGS) entry which is preliminary data.</text>
</comment>
<dbReference type="Proteomes" id="UP000272400">
    <property type="component" value="Unassembled WGS sequence"/>
</dbReference>
<sequence length="57" mass="6833">MNRLIRLRWQASTRYEQFIDAFYRRTDPLGPFHVLLALIAVALVAVIDITFNLRWDR</sequence>
<keyword evidence="1" id="KW-0472">Membrane</keyword>
<feature type="transmembrane region" description="Helical" evidence="1">
    <location>
        <begin position="32"/>
        <end position="51"/>
    </location>
</feature>
<keyword evidence="3" id="KW-1185">Reference proteome</keyword>
<dbReference type="RefSeq" id="WP_170201235.1">
    <property type="nucleotide sequence ID" value="NZ_RJKE01000001.1"/>
</dbReference>
<proteinExistence type="predicted"/>
<keyword evidence="1" id="KW-1133">Transmembrane helix</keyword>
<keyword evidence="1" id="KW-0812">Transmembrane</keyword>
<evidence type="ECO:0000256" key="1">
    <source>
        <dbReference type="SAM" id="Phobius"/>
    </source>
</evidence>
<dbReference type="AlphaFoldDB" id="A0A3N1CMS4"/>
<protein>
    <submittedName>
        <fullName evidence="2">Uncharacterized protein</fullName>
    </submittedName>
</protein>
<dbReference type="EMBL" id="RJKE01000001">
    <property type="protein sequence ID" value="ROO82626.1"/>
    <property type="molecule type" value="Genomic_DNA"/>
</dbReference>
<accession>A0A3N1CMS4</accession>
<gene>
    <name evidence="2" type="ORF">EDD29_0107</name>
</gene>